<reference evidence="1 2" key="1">
    <citation type="journal article" date="2014" name="Antonie Van Leeuwenhoek">
        <title>Hyphomonas beringensis sp. nov. and Hyphomonas chukchiensis sp. nov., isolated from surface seawater of the Bering Sea and Chukchi Sea.</title>
        <authorList>
            <person name="Li C."/>
            <person name="Lai Q."/>
            <person name="Li G."/>
            <person name="Dong C."/>
            <person name="Wang J."/>
            <person name="Liao Y."/>
            <person name="Shao Z."/>
        </authorList>
    </citation>
    <scope>NUCLEOTIDE SEQUENCE [LARGE SCALE GENOMIC DNA]</scope>
    <source>
        <strain evidence="1 2">25B14_1</strain>
    </source>
</reference>
<evidence type="ECO:0000313" key="1">
    <source>
        <dbReference type="EMBL" id="KCZ52371.1"/>
    </source>
</evidence>
<dbReference type="Proteomes" id="UP000027037">
    <property type="component" value="Unassembled WGS sequence"/>
</dbReference>
<dbReference type="InterPro" id="IPR031325">
    <property type="entry name" value="RHS_repeat"/>
</dbReference>
<dbReference type="AlphaFoldDB" id="A0A062TWF6"/>
<organism evidence="1 2">
    <name type="scientific">Hyphomonas beringensis</name>
    <dbReference type="NCBI Taxonomy" id="1280946"/>
    <lineage>
        <taxon>Bacteria</taxon>
        <taxon>Pseudomonadati</taxon>
        <taxon>Pseudomonadota</taxon>
        <taxon>Alphaproteobacteria</taxon>
        <taxon>Hyphomonadales</taxon>
        <taxon>Hyphomonadaceae</taxon>
        <taxon>Hyphomonas</taxon>
    </lineage>
</organism>
<sequence length="817" mass="88442">MPVLIDYPAGADMSITYDIWGNKLTETQGPATTTYTYDSSLRLYSVEDPDGDTSYTYYDAADRPIVTVDGEGRKTRTVYDAMGRPEKIIKAWVGNTQGAGSTLDCATMRANYDPVSYLQQCYRLMTYTPTGQIKTVADALGNLTTYDYDALDRQTHIYFPSKTQAGVSSTTDYEQVVYDVFSRPDTKRTRSGSTIDYTYDALGRLLSRNVPGAPTHTANGGTVTHSYTYDAAGRKLTATHDGMTLSYHYDAIGRINWQKHNGIRPISYQYDKANNLTRLTYPDNWVVDYQYDALNRVTHANDNNGTSRTLAHVAYDTLSRRKTVTYANGTSAHFDYSDRGDLTCHDWNLSGTTPSSCNTSAAEIGYDYTYNAVRQVLSQAVSDPSLIWQPDTPDTAYQVNGLNQYTNVAGTALSYDGNGNLLSGLSGLTFGYDAENVLRSVSDGGGTVASYDYYADGARSSKTTGGTFSQFYYMGGLGYLTEEDTGFAADQEIAEYVGSALLRRYVRLPGSVDEAFLMLDYPGSGSEERWVHADRQGSAIRLTNASGSVTDSYTYSAWGESGGSLAGFPFRYTGQKLDAETGLYYYKARYYSPELGRFLQTDPIGYQDQMNLYAYVASDPLNATDPTGMEIDPQDEVRRLAVVVVRGVRKKINQKVSQFVTGIKGAAIEELDSSVPGLAKVANTFVRECVVVNAQGSLGAQVGVKGKLGPLQAESLLDLISVRADVGTEALRNGSVFSSTQGVTGTAGLANANIGGSYGRKGAFGTDIPAGEKIADQPVSFSKPQGFLGVGGGGALLFGGEFEVGAKIPDKDDGGCE</sequence>
<comment type="caution">
    <text evidence="1">The sequence shown here is derived from an EMBL/GenBank/DDBJ whole genome shotgun (WGS) entry which is preliminary data.</text>
</comment>
<dbReference type="PANTHER" id="PTHR32305:SF15">
    <property type="entry name" value="PROTEIN RHSA-RELATED"/>
    <property type="match status" value="1"/>
</dbReference>
<dbReference type="PATRIC" id="fig|1280946.3.peg.3025"/>
<dbReference type="NCBIfam" id="TIGR01643">
    <property type="entry name" value="YD_repeat_2x"/>
    <property type="match status" value="3"/>
</dbReference>
<keyword evidence="2" id="KW-1185">Reference proteome</keyword>
<dbReference type="Pfam" id="PF05593">
    <property type="entry name" value="RHS_repeat"/>
    <property type="match status" value="2"/>
</dbReference>
<dbReference type="NCBIfam" id="TIGR03696">
    <property type="entry name" value="Rhs_assc_core"/>
    <property type="match status" value="1"/>
</dbReference>
<dbReference type="InterPro" id="IPR022385">
    <property type="entry name" value="Rhs_assc_core"/>
</dbReference>
<accession>A0A062TWF6</accession>
<protein>
    <submittedName>
        <fullName evidence="1">Uncharacterized protein</fullName>
    </submittedName>
</protein>
<dbReference type="eggNOG" id="COG3209">
    <property type="taxonomic scope" value="Bacteria"/>
</dbReference>
<evidence type="ECO:0000313" key="2">
    <source>
        <dbReference type="Proteomes" id="UP000027037"/>
    </source>
</evidence>
<dbReference type="InterPro" id="IPR050708">
    <property type="entry name" value="T6SS_VgrG/RHS"/>
</dbReference>
<gene>
    <name evidence="1" type="ORF">HY29_18010</name>
</gene>
<name>A0A062TWF6_9PROT</name>
<dbReference type="STRING" id="1280946.HY29_18010"/>
<dbReference type="EMBL" id="AWFF01000066">
    <property type="protein sequence ID" value="KCZ52371.1"/>
    <property type="molecule type" value="Genomic_DNA"/>
</dbReference>
<proteinExistence type="predicted"/>
<dbReference type="Gene3D" id="2.180.10.10">
    <property type="entry name" value="RHS repeat-associated core"/>
    <property type="match status" value="1"/>
</dbReference>
<dbReference type="InterPro" id="IPR006530">
    <property type="entry name" value="YD"/>
</dbReference>
<dbReference type="PANTHER" id="PTHR32305">
    <property type="match status" value="1"/>
</dbReference>